<reference evidence="2 3" key="1">
    <citation type="journal article" date="2019" name="Commun. Biol.">
        <title>The bagworm genome reveals a unique fibroin gene that provides high tensile strength.</title>
        <authorList>
            <person name="Kono N."/>
            <person name="Nakamura H."/>
            <person name="Ohtoshi R."/>
            <person name="Tomita M."/>
            <person name="Numata K."/>
            <person name="Arakawa K."/>
        </authorList>
    </citation>
    <scope>NUCLEOTIDE SEQUENCE [LARGE SCALE GENOMIC DNA]</scope>
</reference>
<proteinExistence type="predicted"/>
<feature type="chain" id="PRO_5020022914" description="Secreted protein" evidence="1">
    <location>
        <begin position="16"/>
        <end position="81"/>
    </location>
</feature>
<protein>
    <recommendedName>
        <fullName evidence="4">Secreted protein</fullName>
    </recommendedName>
</protein>
<name>A0A4C1WXC3_EUMVA</name>
<gene>
    <name evidence="2" type="ORF">EVAR_87902_1</name>
</gene>
<sequence length="81" mass="8902">MIVIIATLLIPRLAALPKCHDSTKASRTDSSERPLRVSDTANALSKREFPENAVSRYGRGRRWRTASCINLVDAPVATDPP</sequence>
<evidence type="ECO:0000256" key="1">
    <source>
        <dbReference type="SAM" id="SignalP"/>
    </source>
</evidence>
<accession>A0A4C1WXC3</accession>
<keyword evidence="3" id="KW-1185">Reference proteome</keyword>
<keyword evidence="1" id="KW-0732">Signal</keyword>
<evidence type="ECO:0008006" key="4">
    <source>
        <dbReference type="Google" id="ProtNLM"/>
    </source>
</evidence>
<organism evidence="2 3">
    <name type="scientific">Eumeta variegata</name>
    <name type="common">Bagworm moth</name>
    <name type="synonym">Eumeta japonica</name>
    <dbReference type="NCBI Taxonomy" id="151549"/>
    <lineage>
        <taxon>Eukaryota</taxon>
        <taxon>Metazoa</taxon>
        <taxon>Ecdysozoa</taxon>
        <taxon>Arthropoda</taxon>
        <taxon>Hexapoda</taxon>
        <taxon>Insecta</taxon>
        <taxon>Pterygota</taxon>
        <taxon>Neoptera</taxon>
        <taxon>Endopterygota</taxon>
        <taxon>Lepidoptera</taxon>
        <taxon>Glossata</taxon>
        <taxon>Ditrysia</taxon>
        <taxon>Tineoidea</taxon>
        <taxon>Psychidae</taxon>
        <taxon>Oiketicinae</taxon>
        <taxon>Eumeta</taxon>
    </lineage>
</organism>
<feature type="signal peptide" evidence="1">
    <location>
        <begin position="1"/>
        <end position="15"/>
    </location>
</feature>
<comment type="caution">
    <text evidence="2">The sequence shown here is derived from an EMBL/GenBank/DDBJ whole genome shotgun (WGS) entry which is preliminary data.</text>
</comment>
<dbReference type="AlphaFoldDB" id="A0A4C1WXC3"/>
<dbReference type="Proteomes" id="UP000299102">
    <property type="component" value="Unassembled WGS sequence"/>
</dbReference>
<dbReference type="EMBL" id="BGZK01000655">
    <property type="protein sequence ID" value="GBP54829.1"/>
    <property type="molecule type" value="Genomic_DNA"/>
</dbReference>
<evidence type="ECO:0000313" key="3">
    <source>
        <dbReference type="Proteomes" id="UP000299102"/>
    </source>
</evidence>
<evidence type="ECO:0000313" key="2">
    <source>
        <dbReference type="EMBL" id="GBP54829.1"/>
    </source>
</evidence>